<protein>
    <submittedName>
        <fullName evidence="2">Uncharacterized protein</fullName>
    </submittedName>
</protein>
<sequence>MDIADDDYDENNDNMEDRDVSDDTSYDDEAKEDTAESLCSLTAEQRKIAEYELLADAAALGGVDLVQPINPFTSAPSRKISEQSKARGRGSGKGRSATMGLKCSEPMYLEFDKVNRSIGKWERNYGKHIGFSMRKLNINWNWKDVSEGKKKLLWEDTMVNILALF</sequence>
<name>A0AAW1HLR8_SAPOF</name>
<feature type="compositionally biased region" description="Acidic residues" evidence="1">
    <location>
        <begin position="1"/>
        <end position="31"/>
    </location>
</feature>
<feature type="region of interest" description="Disordered" evidence="1">
    <location>
        <begin position="1"/>
        <end position="38"/>
    </location>
</feature>
<dbReference type="EMBL" id="JBDFQZ010000011">
    <property type="protein sequence ID" value="KAK9676739.1"/>
    <property type="molecule type" value="Genomic_DNA"/>
</dbReference>
<dbReference type="AlphaFoldDB" id="A0AAW1HLR8"/>
<accession>A0AAW1HLR8</accession>
<keyword evidence="3" id="KW-1185">Reference proteome</keyword>
<comment type="caution">
    <text evidence="2">The sequence shown here is derived from an EMBL/GenBank/DDBJ whole genome shotgun (WGS) entry which is preliminary data.</text>
</comment>
<evidence type="ECO:0000313" key="3">
    <source>
        <dbReference type="Proteomes" id="UP001443914"/>
    </source>
</evidence>
<reference evidence="2" key="1">
    <citation type="submission" date="2024-03" db="EMBL/GenBank/DDBJ databases">
        <title>WGS assembly of Saponaria officinalis var. Norfolk2.</title>
        <authorList>
            <person name="Jenkins J."/>
            <person name="Shu S."/>
            <person name="Grimwood J."/>
            <person name="Barry K."/>
            <person name="Goodstein D."/>
            <person name="Schmutz J."/>
            <person name="Leebens-Mack J."/>
            <person name="Osbourn A."/>
        </authorList>
    </citation>
    <scope>NUCLEOTIDE SEQUENCE [LARGE SCALE GENOMIC DNA]</scope>
    <source>
        <strain evidence="2">JIC</strain>
    </source>
</reference>
<dbReference type="Proteomes" id="UP001443914">
    <property type="component" value="Unassembled WGS sequence"/>
</dbReference>
<feature type="region of interest" description="Disordered" evidence="1">
    <location>
        <begin position="69"/>
        <end position="97"/>
    </location>
</feature>
<organism evidence="2 3">
    <name type="scientific">Saponaria officinalis</name>
    <name type="common">Common soapwort</name>
    <name type="synonym">Lychnis saponaria</name>
    <dbReference type="NCBI Taxonomy" id="3572"/>
    <lineage>
        <taxon>Eukaryota</taxon>
        <taxon>Viridiplantae</taxon>
        <taxon>Streptophyta</taxon>
        <taxon>Embryophyta</taxon>
        <taxon>Tracheophyta</taxon>
        <taxon>Spermatophyta</taxon>
        <taxon>Magnoliopsida</taxon>
        <taxon>eudicotyledons</taxon>
        <taxon>Gunneridae</taxon>
        <taxon>Pentapetalae</taxon>
        <taxon>Caryophyllales</taxon>
        <taxon>Caryophyllaceae</taxon>
        <taxon>Caryophylleae</taxon>
        <taxon>Saponaria</taxon>
    </lineage>
</organism>
<evidence type="ECO:0000313" key="2">
    <source>
        <dbReference type="EMBL" id="KAK9676739.1"/>
    </source>
</evidence>
<gene>
    <name evidence="2" type="ORF">RND81_11G096900</name>
</gene>
<evidence type="ECO:0000256" key="1">
    <source>
        <dbReference type="SAM" id="MobiDB-lite"/>
    </source>
</evidence>
<proteinExistence type="predicted"/>